<organism evidence="1">
    <name type="scientific">Culex pipiens</name>
    <name type="common">House mosquito</name>
    <dbReference type="NCBI Taxonomy" id="7175"/>
    <lineage>
        <taxon>Eukaryota</taxon>
        <taxon>Metazoa</taxon>
        <taxon>Ecdysozoa</taxon>
        <taxon>Arthropoda</taxon>
        <taxon>Hexapoda</taxon>
        <taxon>Insecta</taxon>
        <taxon>Pterygota</taxon>
        <taxon>Neoptera</taxon>
        <taxon>Endopterygota</taxon>
        <taxon>Diptera</taxon>
        <taxon>Nematocera</taxon>
        <taxon>Culicoidea</taxon>
        <taxon>Culicidae</taxon>
        <taxon>Culicinae</taxon>
        <taxon>Culicini</taxon>
        <taxon>Culex</taxon>
        <taxon>Culex</taxon>
    </lineage>
</organism>
<accession>A0A8D8BXW1</accession>
<proteinExistence type="predicted"/>
<dbReference type="AlphaFoldDB" id="A0A8D8BXW1"/>
<protein>
    <submittedName>
        <fullName evidence="1">(northern house mosquito) hypothetical protein</fullName>
    </submittedName>
</protein>
<reference evidence="1" key="1">
    <citation type="submission" date="2021-05" db="EMBL/GenBank/DDBJ databases">
        <authorList>
            <person name="Alioto T."/>
            <person name="Alioto T."/>
            <person name="Gomez Garrido J."/>
        </authorList>
    </citation>
    <scope>NUCLEOTIDE SEQUENCE</scope>
</reference>
<sequence>MGIAVQLFPGQPRQLSRTPAGLHHGTNAVVKVLCHFRPRTLLQESFLRFDGPDKATLDVRFYEPLLLDLPTHLHRFPRILAGQRLDQAIRIGKLHQDGVFALTSRKLNPPKRCQHVLQASLRSL</sequence>
<dbReference type="EMBL" id="HBUE01097244">
    <property type="protein sequence ID" value="CAG6483601.1"/>
    <property type="molecule type" value="Transcribed_RNA"/>
</dbReference>
<name>A0A8D8BXW1_CULPI</name>
<evidence type="ECO:0000313" key="1">
    <source>
        <dbReference type="EMBL" id="CAG6483601.1"/>
    </source>
</evidence>